<gene>
    <name evidence="2" type="ORF">MCHLO_11939</name>
</gene>
<protein>
    <submittedName>
        <fullName evidence="2">Uncharacterized protein</fullName>
    </submittedName>
</protein>
<dbReference type="Proteomes" id="UP000815677">
    <property type="component" value="Unassembled WGS sequence"/>
</dbReference>
<accession>A0ABQ0LVL0</accession>
<dbReference type="EMBL" id="DF848919">
    <property type="protein sequence ID" value="GAT55138.1"/>
    <property type="molecule type" value="Genomic_DNA"/>
</dbReference>
<organism evidence="2 3">
    <name type="scientific">Mycena chlorophos</name>
    <name type="common">Agaric fungus</name>
    <name type="synonym">Agaricus chlorophos</name>
    <dbReference type="NCBI Taxonomy" id="658473"/>
    <lineage>
        <taxon>Eukaryota</taxon>
        <taxon>Fungi</taxon>
        <taxon>Dikarya</taxon>
        <taxon>Basidiomycota</taxon>
        <taxon>Agaricomycotina</taxon>
        <taxon>Agaricomycetes</taxon>
        <taxon>Agaricomycetidae</taxon>
        <taxon>Agaricales</taxon>
        <taxon>Marasmiineae</taxon>
        <taxon>Mycenaceae</taxon>
        <taxon>Mycena</taxon>
    </lineage>
</organism>
<feature type="region of interest" description="Disordered" evidence="1">
    <location>
        <begin position="1"/>
        <end position="21"/>
    </location>
</feature>
<evidence type="ECO:0000313" key="3">
    <source>
        <dbReference type="Proteomes" id="UP000815677"/>
    </source>
</evidence>
<reference evidence="2" key="1">
    <citation type="submission" date="2014-09" db="EMBL/GenBank/DDBJ databases">
        <title>Genome sequence of the luminous mushroom Mycena chlorophos for searching fungal bioluminescence genes.</title>
        <authorList>
            <person name="Tanaka Y."/>
            <person name="Kasuga D."/>
            <person name="Oba Y."/>
            <person name="Hase S."/>
            <person name="Sato K."/>
            <person name="Oba Y."/>
            <person name="Sakakibara Y."/>
        </authorList>
    </citation>
    <scope>NUCLEOTIDE SEQUENCE</scope>
</reference>
<proteinExistence type="predicted"/>
<evidence type="ECO:0000256" key="1">
    <source>
        <dbReference type="SAM" id="MobiDB-lite"/>
    </source>
</evidence>
<name>A0ABQ0LVL0_MYCCL</name>
<evidence type="ECO:0000313" key="2">
    <source>
        <dbReference type="EMBL" id="GAT55138.1"/>
    </source>
</evidence>
<keyword evidence="3" id="KW-1185">Reference proteome</keyword>
<sequence length="135" mass="14647">MEPHPSTPHSEVGDTLAANASPETSPALQLELILNDGHGPLVRVPATPSGAAQLVHLTETHYHTYVLERRAIMDRIHQQNLYLNGLHGQLDAVGKFIVTAEKDMMRAKTAVAALGLPLVENDCERCADLVGVRQL</sequence>